<dbReference type="Gene3D" id="1.10.340.70">
    <property type="match status" value="1"/>
</dbReference>
<dbReference type="Pfam" id="PF17921">
    <property type="entry name" value="Integrase_H2C2"/>
    <property type="match status" value="1"/>
</dbReference>
<dbReference type="InterPro" id="IPR056924">
    <property type="entry name" value="SH3_Tf2-1"/>
</dbReference>
<dbReference type="OrthoDB" id="1721574at2759"/>
<comment type="caution">
    <text evidence="3">The sequence shown here is derived from an EMBL/GenBank/DDBJ whole genome shotgun (WGS) entry which is preliminary data.</text>
</comment>
<dbReference type="PANTHER" id="PTHR35046:SF26">
    <property type="entry name" value="RNA-DIRECTED DNA POLYMERASE"/>
    <property type="match status" value="1"/>
</dbReference>
<organism evidence="3 4">
    <name type="scientific">Cucumis melo var. makuwa</name>
    <name type="common">Oriental melon</name>
    <dbReference type="NCBI Taxonomy" id="1194695"/>
    <lineage>
        <taxon>Eukaryota</taxon>
        <taxon>Viridiplantae</taxon>
        <taxon>Streptophyta</taxon>
        <taxon>Embryophyta</taxon>
        <taxon>Tracheophyta</taxon>
        <taxon>Spermatophyta</taxon>
        <taxon>Magnoliopsida</taxon>
        <taxon>eudicotyledons</taxon>
        <taxon>Gunneridae</taxon>
        <taxon>Pentapetalae</taxon>
        <taxon>rosids</taxon>
        <taxon>fabids</taxon>
        <taxon>Cucurbitales</taxon>
        <taxon>Cucurbitaceae</taxon>
        <taxon>Benincaseae</taxon>
        <taxon>Cucumis</taxon>
    </lineage>
</organism>
<gene>
    <name evidence="3" type="ORF">E6C27_scaffold43053G00320</name>
</gene>
<dbReference type="Pfam" id="PF24626">
    <property type="entry name" value="SH3_Tf2-1"/>
    <property type="match status" value="1"/>
</dbReference>
<feature type="domain" description="Integrase zinc-binding" evidence="1">
    <location>
        <begin position="11"/>
        <end position="51"/>
    </location>
</feature>
<dbReference type="EMBL" id="SSTE01021314">
    <property type="protein sequence ID" value="KAA0032572.1"/>
    <property type="molecule type" value="Genomic_DNA"/>
</dbReference>
<name>A0A5A7SNF3_CUCMM</name>
<dbReference type="InterPro" id="IPR041588">
    <property type="entry name" value="Integrase_H2C2"/>
</dbReference>
<sequence length="231" mass="27082">MSWSIILAKGLVGHFGIDKTYQLLSERYYWPQQRRDVTKFVKRCYTCQTTNGQQQNRGLYTPSPIPKGIWEDLYRDFILGLPRTQRGIKRKSPFEIVYNKLPRLTIDLANIPSNVDLGMKAENMAERMAKLHKDVANQLEKMNEGYKKQASKHRRFKEFKEKDLVMVYLRKARFSAGKYNKLQPKKIGPYRIVKKFGDDAYKIELPSHININPIFKIVDIFEYSPLGQIST</sequence>
<evidence type="ECO:0000313" key="4">
    <source>
        <dbReference type="Proteomes" id="UP000321393"/>
    </source>
</evidence>
<feature type="domain" description="Tf2-1-like SH3-like" evidence="2">
    <location>
        <begin position="163"/>
        <end position="223"/>
    </location>
</feature>
<dbReference type="PANTHER" id="PTHR35046">
    <property type="entry name" value="ZINC KNUCKLE (CCHC-TYPE) FAMILY PROTEIN"/>
    <property type="match status" value="1"/>
</dbReference>
<evidence type="ECO:0000259" key="2">
    <source>
        <dbReference type="Pfam" id="PF24626"/>
    </source>
</evidence>
<evidence type="ECO:0000259" key="1">
    <source>
        <dbReference type="Pfam" id="PF17921"/>
    </source>
</evidence>
<reference evidence="3 4" key="1">
    <citation type="submission" date="2019-08" db="EMBL/GenBank/DDBJ databases">
        <title>Draft genome sequences of two oriental melons (Cucumis melo L. var makuwa).</title>
        <authorList>
            <person name="Kwon S.-Y."/>
        </authorList>
    </citation>
    <scope>NUCLEOTIDE SEQUENCE [LARGE SCALE GENOMIC DNA]</scope>
    <source>
        <strain evidence="4">cv. SW 3</strain>
        <tissue evidence="3">Leaf</tissue>
    </source>
</reference>
<proteinExistence type="predicted"/>
<evidence type="ECO:0000313" key="3">
    <source>
        <dbReference type="EMBL" id="KAA0032572.1"/>
    </source>
</evidence>
<accession>A0A5A7SNF3</accession>
<dbReference type="AlphaFoldDB" id="A0A5A7SNF3"/>
<dbReference type="Proteomes" id="UP000321393">
    <property type="component" value="Unassembled WGS sequence"/>
</dbReference>
<protein>
    <submittedName>
        <fullName evidence="3">Retroelement</fullName>
    </submittedName>
</protein>